<feature type="transmembrane region" description="Helical" evidence="10">
    <location>
        <begin position="177"/>
        <end position="201"/>
    </location>
</feature>
<comment type="subcellular location">
    <subcellularLocation>
        <location evidence="1">Membrane</location>
        <topology evidence="1">Multi-pass membrane protein</topology>
    </subcellularLocation>
</comment>
<sequence length="401" mass="43053">MPLDHDETTPTASPDGSPRSSHEWASGERISHEDPEPSYSVFVPIFSRKRTASTQAIHDFDIVGSDYAPSTASDDSSEAEHQRASTQCETISDDHSGYDSGFAKQPCSVRTMALSASESATLVQIGSHPPFIGASGDGSLDGGGTRAAQLVPASESVPHGATVLWLRRHGFERPWDLLFLIHWAVIGVLLGGFYSAILLYLRVADRAGPWYVVLAGAVVLSAATVVLDLWTSLSCTEASEVRLVHGSRNTNYVFERGVPVVDAVTSVCQVCCVLVNPGTRHCKRCNKCVGGYDHHCRWLNTCIADTNYRLFFSFIGPGPSAHHAAAGVCYPCRVRVSRPPSRVQGYAVASAGRLRQPVAVCRCSVSDTAGCLHNYCRGLCAGPGFVTGLPHSPVVVRYAHN</sequence>
<feature type="region of interest" description="Disordered" evidence="11">
    <location>
        <begin position="1"/>
        <end position="38"/>
    </location>
</feature>
<dbReference type="EC" id="2.3.1.225" evidence="10"/>
<evidence type="ECO:0000256" key="7">
    <source>
        <dbReference type="ARBA" id="ARBA00023288"/>
    </source>
</evidence>
<dbReference type="PROSITE" id="PS50216">
    <property type="entry name" value="DHHC"/>
    <property type="match status" value="1"/>
</dbReference>
<keyword evidence="3 10" id="KW-0812">Transmembrane</keyword>
<keyword evidence="5 10" id="KW-0472">Membrane</keyword>
<dbReference type="GO" id="GO:0005783">
    <property type="term" value="C:endoplasmic reticulum"/>
    <property type="evidence" value="ECO:0007669"/>
    <property type="project" value="TreeGrafter"/>
</dbReference>
<gene>
    <name evidence="13" type="ORF">DL89DRAFT_62228</name>
</gene>
<feature type="compositionally biased region" description="Basic and acidic residues" evidence="11">
    <location>
        <begin position="20"/>
        <end position="35"/>
    </location>
</feature>
<dbReference type="Pfam" id="PF01529">
    <property type="entry name" value="DHHC"/>
    <property type="match status" value="1"/>
</dbReference>
<feature type="domain" description="Palmitoyltransferase DHHC" evidence="12">
    <location>
        <begin position="266"/>
        <end position="315"/>
    </location>
</feature>
<evidence type="ECO:0000256" key="10">
    <source>
        <dbReference type="RuleBase" id="RU079119"/>
    </source>
</evidence>
<dbReference type="OrthoDB" id="9909019at2759"/>
<dbReference type="InterPro" id="IPR039859">
    <property type="entry name" value="PFA4/ZDH16/20/ERF2-like"/>
</dbReference>
<dbReference type="GeneID" id="63808538"/>
<evidence type="ECO:0000256" key="1">
    <source>
        <dbReference type="ARBA" id="ARBA00004141"/>
    </source>
</evidence>
<dbReference type="EMBL" id="MCFD01000014">
    <property type="protein sequence ID" value="ORX66966.1"/>
    <property type="molecule type" value="Genomic_DNA"/>
</dbReference>
<evidence type="ECO:0000259" key="12">
    <source>
        <dbReference type="Pfam" id="PF01529"/>
    </source>
</evidence>
<keyword evidence="14" id="KW-1185">Reference proteome</keyword>
<keyword evidence="6" id="KW-0564">Palmitate</keyword>
<keyword evidence="8 10" id="KW-0012">Acyltransferase</keyword>
<dbReference type="GO" id="GO:0006612">
    <property type="term" value="P:protein targeting to membrane"/>
    <property type="evidence" value="ECO:0007669"/>
    <property type="project" value="TreeGrafter"/>
</dbReference>
<comment type="caution">
    <text evidence="13">The sequence shown here is derived from an EMBL/GenBank/DDBJ whole genome shotgun (WGS) entry which is preliminary data.</text>
</comment>
<dbReference type="Proteomes" id="UP000193922">
    <property type="component" value="Unassembled WGS sequence"/>
</dbReference>
<feature type="transmembrane region" description="Helical" evidence="10">
    <location>
        <begin position="207"/>
        <end position="230"/>
    </location>
</feature>
<comment type="domain">
    <text evidence="10">The DHHC domain is required for palmitoyltransferase activity.</text>
</comment>
<comment type="catalytic activity">
    <reaction evidence="9 10">
        <text>L-cysteinyl-[protein] + hexadecanoyl-CoA = S-hexadecanoyl-L-cysteinyl-[protein] + CoA</text>
        <dbReference type="Rhea" id="RHEA:36683"/>
        <dbReference type="Rhea" id="RHEA-COMP:10131"/>
        <dbReference type="Rhea" id="RHEA-COMP:11032"/>
        <dbReference type="ChEBI" id="CHEBI:29950"/>
        <dbReference type="ChEBI" id="CHEBI:57287"/>
        <dbReference type="ChEBI" id="CHEBI:57379"/>
        <dbReference type="ChEBI" id="CHEBI:74151"/>
        <dbReference type="EC" id="2.3.1.225"/>
    </reaction>
</comment>
<keyword evidence="2 10" id="KW-0808">Transferase</keyword>
<keyword evidence="7" id="KW-0449">Lipoprotein</keyword>
<evidence type="ECO:0000256" key="5">
    <source>
        <dbReference type="ARBA" id="ARBA00023136"/>
    </source>
</evidence>
<keyword evidence="4 10" id="KW-1133">Transmembrane helix</keyword>
<reference evidence="13 14" key="1">
    <citation type="submission" date="2016-07" db="EMBL/GenBank/DDBJ databases">
        <title>Pervasive Adenine N6-methylation of Active Genes in Fungi.</title>
        <authorList>
            <consortium name="DOE Joint Genome Institute"/>
            <person name="Mondo S.J."/>
            <person name="Dannebaum R.O."/>
            <person name="Kuo R.C."/>
            <person name="Labutti K."/>
            <person name="Haridas S."/>
            <person name="Kuo A."/>
            <person name="Salamov A."/>
            <person name="Ahrendt S.R."/>
            <person name="Lipzen A."/>
            <person name="Sullivan W."/>
            <person name="Andreopoulos W.B."/>
            <person name="Clum A."/>
            <person name="Lindquist E."/>
            <person name="Daum C."/>
            <person name="Ramamoorthy G.K."/>
            <person name="Gryganskyi A."/>
            <person name="Culley D."/>
            <person name="Magnuson J.K."/>
            <person name="James T.Y."/>
            <person name="O'Malley M.A."/>
            <person name="Stajich J.E."/>
            <person name="Spatafora J.W."/>
            <person name="Visel A."/>
            <person name="Grigoriev I.V."/>
        </authorList>
    </citation>
    <scope>NUCLEOTIDE SEQUENCE [LARGE SCALE GENOMIC DNA]</scope>
    <source>
        <strain evidence="13 14">ATCC 12442</strain>
    </source>
</reference>
<feature type="region of interest" description="Disordered" evidence="11">
    <location>
        <begin position="68"/>
        <end position="92"/>
    </location>
</feature>
<dbReference type="STRING" id="61395.A0A1Y1W165"/>
<name>A0A1Y1W165_9FUNG</name>
<evidence type="ECO:0000256" key="8">
    <source>
        <dbReference type="ARBA" id="ARBA00023315"/>
    </source>
</evidence>
<evidence type="ECO:0000256" key="9">
    <source>
        <dbReference type="ARBA" id="ARBA00048048"/>
    </source>
</evidence>
<dbReference type="PANTHER" id="PTHR22883">
    <property type="entry name" value="ZINC FINGER DHHC DOMAIN CONTAINING PROTEIN"/>
    <property type="match status" value="1"/>
</dbReference>
<dbReference type="RefSeq" id="XP_040740925.1">
    <property type="nucleotide sequence ID" value="XM_040891890.1"/>
</dbReference>
<protein>
    <recommendedName>
        <fullName evidence="10">Palmitoyltransferase</fullName>
        <ecNumber evidence="10">2.3.1.225</ecNumber>
    </recommendedName>
</protein>
<dbReference type="InterPro" id="IPR001594">
    <property type="entry name" value="Palmitoyltrfase_DHHC"/>
</dbReference>
<evidence type="ECO:0000256" key="2">
    <source>
        <dbReference type="ARBA" id="ARBA00022679"/>
    </source>
</evidence>
<proteinExistence type="inferred from homology"/>
<dbReference type="AlphaFoldDB" id="A0A1Y1W165"/>
<evidence type="ECO:0000256" key="4">
    <source>
        <dbReference type="ARBA" id="ARBA00022989"/>
    </source>
</evidence>
<evidence type="ECO:0000256" key="6">
    <source>
        <dbReference type="ARBA" id="ARBA00023139"/>
    </source>
</evidence>
<dbReference type="GO" id="GO:0005794">
    <property type="term" value="C:Golgi apparatus"/>
    <property type="evidence" value="ECO:0007669"/>
    <property type="project" value="TreeGrafter"/>
</dbReference>
<evidence type="ECO:0000256" key="3">
    <source>
        <dbReference type="ARBA" id="ARBA00022692"/>
    </source>
</evidence>
<evidence type="ECO:0000256" key="11">
    <source>
        <dbReference type="SAM" id="MobiDB-lite"/>
    </source>
</evidence>
<accession>A0A1Y1W165</accession>
<evidence type="ECO:0000313" key="13">
    <source>
        <dbReference type="EMBL" id="ORX66966.1"/>
    </source>
</evidence>
<dbReference type="GO" id="GO:0016020">
    <property type="term" value="C:membrane"/>
    <property type="evidence" value="ECO:0007669"/>
    <property type="project" value="UniProtKB-SubCell"/>
</dbReference>
<evidence type="ECO:0000313" key="14">
    <source>
        <dbReference type="Proteomes" id="UP000193922"/>
    </source>
</evidence>
<dbReference type="GO" id="GO:0019706">
    <property type="term" value="F:protein-cysteine S-palmitoyltransferase activity"/>
    <property type="evidence" value="ECO:0007669"/>
    <property type="project" value="UniProtKB-EC"/>
</dbReference>
<organism evidence="13 14">
    <name type="scientific">Linderina pennispora</name>
    <dbReference type="NCBI Taxonomy" id="61395"/>
    <lineage>
        <taxon>Eukaryota</taxon>
        <taxon>Fungi</taxon>
        <taxon>Fungi incertae sedis</taxon>
        <taxon>Zoopagomycota</taxon>
        <taxon>Kickxellomycotina</taxon>
        <taxon>Kickxellomycetes</taxon>
        <taxon>Kickxellales</taxon>
        <taxon>Kickxellaceae</taxon>
        <taxon>Linderina</taxon>
    </lineage>
</organism>
<comment type="similarity">
    <text evidence="10">Belongs to the DHHC palmitoyltransferase family.</text>
</comment>